<feature type="compositionally biased region" description="Acidic residues" evidence="8">
    <location>
        <begin position="332"/>
        <end position="344"/>
    </location>
</feature>
<feature type="compositionally biased region" description="Acidic residues" evidence="8">
    <location>
        <begin position="467"/>
        <end position="507"/>
    </location>
</feature>
<feature type="region of interest" description="Disordered" evidence="8">
    <location>
        <begin position="457"/>
        <end position="514"/>
    </location>
</feature>
<evidence type="ECO:0000256" key="2">
    <source>
        <dbReference type="ARBA" id="ARBA00022517"/>
    </source>
</evidence>
<feature type="domain" description="DUF3381" evidence="10">
    <location>
        <begin position="233"/>
        <end position="383"/>
    </location>
</feature>
<dbReference type="Pfam" id="PF11861">
    <property type="entry name" value="DUF3381"/>
    <property type="match status" value="1"/>
</dbReference>
<evidence type="ECO:0000256" key="8">
    <source>
        <dbReference type="SAM" id="MobiDB-lite"/>
    </source>
</evidence>
<name>A0A9J6GRU5_HAELO</name>
<dbReference type="GO" id="GO:0030687">
    <property type="term" value="C:preribosome, large subunit precursor"/>
    <property type="evidence" value="ECO:0007669"/>
    <property type="project" value="TreeGrafter"/>
</dbReference>
<organism evidence="11 12">
    <name type="scientific">Haemaphysalis longicornis</name>
    <name type="common">Bush tick</name>
    <dbReference type="NCBI Taxonomy" id="44386"/>
    <lineage>
        <taxon>Eukaryota</taxon>
        <taxon>Metazoa</taxon>
        <taxon>Ecdysozoa</taxon>
        <taxon>Arthropoda</taxon>
        <taxon>Chelicerata</taxon>
        <taxon>Arachnida</taxon>
        <taxon>Acari</taxon>
        <taxon>Parasitiformes</taxon>
        <taxon>Ixodida</taxon>
        <taxon>Ixodoidea</taxon>
        <taxon>Ixodidae</taxon>
        <taxon>Haemaphysalinae</taxon>
        <taxon>Haemaphysalis</taxon>
    </lineage>
</organism>
<accession>A0A9J6GRU5</accession>
<evidence type="ECO:0008006" key="13">
    <source>
        <dbReference type="Google" id="ProtNLM"/>
    </source>
</evidence>
<dbReference type="PANTHER" id="PTHR10920">
    <property type="entry name" value="RIBOSOMAL RNA METHYLTRANSFERASE"/>
    <property type="match status" value="1"/>
</dbReference>
<dbReference type="GO" id="GO:0000463">
    <property type="term" value="P:maturation of LSU-rRNA from tricistronic rRNA transcript (SSU-rRNA, 5.8S rRNA, LSU-rRNA)"/>
    <property type="evidence" value="ECO:0007669"/>
    <property type="project" value="TreeGrafter"/>
</dbReference>
<keyword evidence="6" id="KW-0949">S-adenosyl-L-methionine</keyword>
<dbReference type="HAMAP" id="MF_01547">
    <property type="entry name" value="RNA_methyltr_E"/>
    <property type="match status" value="1"/>
</dbReference>
<evidence type="ECO:0000256" key="1">
    <source>
        <dbReference type="ARBA" id="ARBA00004604"/>
    </source>
</evidence>
<dbReference type="SUPFAM" id="SSF53335">
    <property type="entry name" value="S-adenosyl-L-methionine-dependent methyltransferases"/>
    <property type="match status" value="1"/>
</dbReference>
<dbReference type="OrthoDB" id="1287559at2759"/>
<dbReference type="VEuPathDB" id="VectorBase:HLOH_049699"/>
<sequence length="540" mass="61804">MGKKTKTGKQRKDKFYHLAKETGFRSRAAFKLIQLNRKFEFLQRSRVLIDLCAAPGGWLQVAQKYMPVSSVIIGVDLVPIKPIPSVIAIQDDITSGSCRTKLKKELKTWKADIVLNDGAPNVGKSWVHDAYGQNVLTLHAVKLATEFLNKGGWFITKVFRSKDYQALMWVLKKLFRKVSATKPQASRHESAEIFVVCQSYIAPDKIDARFLDPAHLFSDVDLGEVAKLNPAHPEKQKPKVEGYPENDYTLYHRVPVMDFLKCDNHLEVLGQCSEIVIDDEQVLAHPLTTQEIKECCKDVKVLGRGDIKNLLTWRKKLKAWLEEASKEKHEEADEEADVEEVEDEDDEEVQLLKHAEEVSAEHAKELKKKKKKVLKQRKKLRDRMNLQMVLKDDQAIIEEDLDLFKLKAIKNKQQLSNVDEVDVGTLDPAQPLEEDEEDVDHRRKRVLYKKNALNEDWYTEEQRGNSADEDVDSDDDEHEELEFESDAEGDDRDGESDNEAAPEEDENPLVVDVAYGSVKNKRKELGKLVVRKGCVCGHRR</sequence>
<dbReference type="InterPro" id="IPR029063">
    <property type="entry name" value="SAM-dependent_MTases_sf"/>
</dbReference>
<reference evidence="11 12" key="1">
    <citation type="journal article" date="2020" name="Cell">
        <title>Large-Scale Comparative Analyses of Tick Genomes Elucidate Their Genetic Diversity and Vector Capacities.</title>
        <authorList>
            <consortium name="Tick Genome and Microbiome Consortium (TIGMIC)"/>
            <person name="Jia N."/>
            <person name="Wang J."/>
            <person name="Shi W."/>
            <person name="Du L."/>
            <person name="Sun Y."/>
            <person name="Zhan W."/>
            <person name="Jiang J.F."/>
            <person name="Wang Q."/>
            <person name="Zhang B."/>
            <person name="Ji P."/>
            <person name="Bell-Sakyi L."/>
            <person name="Cui X.M."/>
            <person name="Yuan T.T."/>
            <person name="Jiang B.G."/>
            <person name="Yang W.F."/>
            <person name="Lam T.T."/>
            <person name="Chang Q.C."/>
            <person name="Ding S.J."/>
            <person name="Wang X.J."/>
            <person name="Zhu J.G."/>
            <person name="Ruan X.D."/>
            <person name="Zhao L."/>
            <person name="Wei J.T."/>
            <person name="Ye R.Z."/>
            <person name="Que T.C."/>
            <person name="Du C.H."/>
            <person name="Zhou Y.H."/>
            <person name="Cheng J.X."/>
            <person name="Dai P.F."/>
            <person name="Guo W.B."/>
            <person name="Han X.H."/>
            <person name="Huang E.J."/>
            <person name="Li L.F."/>
            <person name="Wei W."/>
            <person name="Gao Y.C."/>
            <person name="Liu J.Z."/>
            <person name="Shao H.Z."/>
            <person name="Wang X."/>
            <person name="Wang C.C."/>
            <person name="Yang T.C."/>
            <person name="Huo Q.B."/>
            <person name="Li W."/>
            <person name="Chen H.Y."/>
            <person name="Chen S.E."/>
            <person name="Zhou L.G."/>
            <person name="Ni X.B."/>
            <person name="Tian J.H."/>
            <person name="Sheng Y."/>
            <person name="Liu T."/>
            <person name="Pan Y.S."/>
            <person name="Xia L.Y."/>
            <person name="Li J."/>
            <person name="Zhao F."/>
            <person name="Cao W.C."/>
        </authorList>
    </citation>
    <scope>NUCLEOTIDE SEQUENCE [LARGE SCALE GENOMIC DNA]</scope>
    <source>
        <strain evidence="11">HaeL-2018</strain>
    </source>
</reference>
<evidence type="ECO:0000259" key="9">
    <source>
        <dbReference type="Pfam" id="PF01728"/>
    </source>
</evidence>
<dbReference type="InterPro" id="IPR002877">
    <property type="entry name" value="RNA_MeTrfase_FtsJ_dom"/>
</dbReference>
<dbReference type="OMA" id="RAVENFM"/>
<evidence type="ECO:0000256" key="3">
    <source>
        <dbReference type="ARBA" id="ARBA00022552"/>
    </source>
</evidence>
<evidence type="ECO:0000313" key="11">
    <source>
        <dbReference type="EMBL" id="KAH9381294.1"/>
    </source>
</evidence>
<keyword evidence="3" id="KW-0698">rRNA processing</keyword>
<keyword evidence="2" id="KW-0690">Ribosome biogenesis</keyword>
<dbReference type="GO" id="GO:0016435">
    <property type="term" value="F:rRNA (guanine) methyltransferase activity"/>
    <property type="evidence" value="ECO:0007669"/>
    <property type="project" value="TreeGrafter"/>
</dbReference>
<proteinExistence type="inferred from homology"/>
<protein>
    <recommendedName>
        <fullName evidence="13">rRNA methyltransferase</fullName>
    </recommendedName>
</protein>
<comment type="caution">
    <text evidence="11">The sequence shown here is derived from an EMBL/GenBank/DDBJ whole genome shotgun (WGS) entry which is preliminary data.</text>
</comment>
<gene>
    <name evidence="11" type="ORF">HPB48_003275</name>
</gene>
<keyword evidence="12" id="KW-1185">Reference proteome</keyword>
<dbReference type="PANTHER" id="PTHR10920:SF13">
    <property type="entry name" value="PRE-RRNA 2'-O-RIBOSE RNA METHYLTRANSFERASE FTSJ3"/>
    <property type="match status" value="1"/>
</dbReference>
<feature type="region of interest" description="Disordered" evidence="8">
    <location>
        <begin position="325"/>
        <end position="344"/>
    </location>
</feature>
<dbReference type="Gene3D" id="3.40.50.150">
    <property type="entry name" value="Vaccinia Virus protein VP39"/>
    <property type="match status" value="1"/>
</dbReference>
<dbReference type="InterPro" id="IPR015507">
    <property type="entry name" value="rRNA-MeTfrase_E"/>
</dbReference>
<dbReference type="GO" id="GO:0005730">
    <property type="term" value="C:nucleolus"/>
    <property type="evidence" value="ECO:0007669"/>
    <property type="project" value="UniProtKB-SubCell"/>
</dbReference>
<evidence type="ECO:0000256" key="4">
    <source>
        <dbReference type="ARBA" id="ARBA00022603"/>
    </source>
</evidence>
<dbReference type="InterPro" id="IPR050082">
    <property type="entry name" value="RNA_methyltr_RlmE"/>
</dbReference>
<keyword evidence="5" id="KW-0808">Transferase</keyword>
<keyword evidence="4" id="KW-0489">Methyltransferase</keyword>
<evidence type="ECO:0000313" key="12">
    <source>
        <dbReference type="Proteomes" id="UP000821853"/>
    </source>
</evidence>
<dbReference type="EMBL" id="JABSTR010000011">
    <property type="protein sequence ID" value="KAH9381294.1"/>
    <property type="molecule type" value="Genomic_DNA"/>
</dbReference>
<dbReference type="Pfam" id="PF01728">
    <property type="entry name" value="FtsJ"/>
    <property type="match status" value="1"/>
</dbReference>
<dbReference type="Proteomes" id="UP000821853">
    <property type="component" value="Chromosome 9"/>
</dbReference>
<dbReference type="GO" id="GO:0008650">
    <property type="term" value="F:rRNA (uridine-2'-O-)-methyltransferase activity"/>
    <property type="evidence" value="ECO:0007669"/>
    <property type="project" value="TreeGrafter"/>
</dbReference>
<evidence type="ECO:0000256" key="7">
    <source>
        <dbReference type="ARBA" id="ARBA00023242"/>
    </source>
</evidence>
<dbReference type="FunFam" id="3.40.50.150:FF:000004">
    <property type="entry name" value="AdoMet-dependent rRNA methyltransferase SPB1"/>
    <property type="match status" value="1"/>
</dbReference>
<dbReference type="InterPro" id="IPR024576">
    <property type="entry name" value="rRNA_MeTfrase_Spb1_DUF3381"/>
</dbReference>
<comment type="subcellular location">
    <subcellularLocation>
        <location evidence="1">Nucleus</location>
        <location evidence="1">Nucleolus</location>
    </subcellularLocation>
</comment>
<feature type="domain" description="Ribosomal RNA methyltransferase FtsJ" evidence="9">
    <location>
        <begin position="24"/>
        <end position="199"/>
    </location>
</feature>
<dbReference type="AlphaFoldDB" id="A0A9J6GRU5"/>
<keyword evidence="7" id="KW-0539">Nucleus</keyword>
<dbReference type="GO" id="GO:0000466">
    <property type="term" value="P:maturation of 5.8S rRNA from tricistronic rRNA transcript (SSU-rRNA, 5.8S rRNA, LSU-rRNA)"/>
    <property type="evidence" value="ECO:0007669"/>
    <property type="project" value="TreeGrafter"/>
</dbReference>
<evidence type="ECO:0000256" key="5">
    <source>
        <dbReference type="ARBA" id="ARBA00022679"/>
    </source>
</evidence>
<evidence type="ECO:0000259" key="10">
    <source>
        <dbReference type="Pfam" id="PF11861"/>
    </source>
</evidence>
<evidence type="ECO:0000256" key="6">
    <source>
        <dbReference type="ARBA" id="ARBA00022691"/>
    </source>
</evidence>